<reference evidence="1" key="1">
    <citation type="submission" date="2019-08" db="EMBL/GenBank/DDBJ databases">
        <title>The genome of the North American firefly Photinus pyralis.</title>
        <authorList>
            <consortium name="Photinus pyralis genome working group"/>
            <person name="Fallon T.R."/>
            <person name="Sander Lower S.E."/>
            <person name="Weng J.-K."/>
        </authorList>
    </citation>
    <scope>NUCLEOTIDE SEQUENCE</scope>
    <source>
        <strain evidence="1">TRF0915ILg1</strain>
        <tissue evidence="1">Whole body</tissue>
    </source>
</reference>
<dbReference type="OrthoDB" id="10066376at2759"/>
<gene>
    <name evidence="1" type="ORF">ILUMI_25311</name>
</gene>
<sequence>MNLTIEHVEVAINEGNNNEKSKSSFQVSLARFPTEVGPEPELEFDNGANMRGKNIGQQRRVLDFNPRALFVPCNAHTLNLVVSDAAQSSREIVDFFDKALSDTRWESRKEAIRSLHYNLKSIYCSLTELRKDSNRDGKTKYLANSLKLKISSFKFICSIVVWHDLLSKIEIVSKMIQNPNLNLAECCNALKNLQKYITDTRSNHSFDTFISTAATLAEEIDAESERKIKRQFLYESVEDSVSDPKV</sequence>
<comment type="caution">
    <text evidence="1">The sequence shown here is derived from an EMBL/GenBank/DDBJ whole genome shotgun (WGS) entry which is preliminary data.</text>
</comment>
<accession>A0A8K0C8T0</accession>
<proteinExistence type="predicted"/>
<dbReference type="PANTHER" id="PTHR45749:SF35">
    <property type="entry name" value="AC-LIKE TRANSPOSASE-RELATED"/>
    <property type="match status" value="1"/>
</dbReference>
<dbReference type="SUPFAM" id="SSF53098">
    <property type="entry name" value="Ribonuclease H-like"/>
    <property type="match status" value="1"/>
</dbReference>
<evidence type="ECO:0008006" key="3">
    <source>
        <dbReference type="Google" id="ProtNLM"/>
    </source>
</evidence>
<keyword evidence="2" id="KW-1185">Reference proteome</keyword>
<evidence type="ECO:0000313" key="1">
    <source>
        <dbReference type="EMBL" id="KAF2880856.1"/>
    </source>
</evidence>
<protein>
    <recommendedName>
        <fullName evidence="3">Zinc finger MYM-type 1-like</fullName>
    </recommendedName>
</protein>
<evidence type="ECO:0000313" key="2">
    <source>
        <dbReference type="Proteomes" id="UP000801492"/>
    </source>
</evidence>
<organism evidence="1 2">
    <name type="scientific">Ignelater luminosus</name>
    <name type="common">Cucubano</name>
    <name type="synonym">Pyrophorus luminosus</name>
    <dbReference type="NCBI Taxonomy" id="2038154"/>
    <lineage>
        <taxon>Eukaryota</taxon>
        <taxon>Metazoa</taxon>
        <taxon>Ecdysozoa</taxon>
        <taxon>Arthropoda</taxon>
        <taxon>Hexapoda</taxon>
        <taxon>Insecta</taxon>
        <taxon>Pterygota</taxon>
        <taxon>Neoptera</taxon>
        <taxon>Endopterygota</taxon>
        <taxon>Coleoptera</taxon>
        <taxon>Polyphaga</taxon>
        <taxon>Elateriformia</taxon>
        <taxon>Elateroidea</taxon>
        <taxon>Elateridae</taxon>
        <taxon>Agrypninae</taxon>
        <taxon>Pyrophorini</taxon>
        <taxon>Ignelater</taxon>
    </lineage>
</organism>
<dbReference type="AlphaFoldDB" id="A0A8K0C8T0"/>
<dbReference type="EMBL" id="VTPC01090898">
    <property type="protein sequence ID" value="KAF2880856.1"/>
    <property type="molecule type" value="Genomic_DNA"/>
</dbReference>
<dbReference type="InterPro" id="IPR012337">
    <property type="entry name" value="RNaseH-like_sf"/>
</dbReference>
<name>A0A8K0C8T0_IGNLU</name>
<dbReference type="Proteomes" id="UP000801492">
    <property type="component" value="Unassembled WGS sequence"/>
</dbReference>
<dbReference type="PANTHER" id="PTHR45749">
    <property type="match status" value="1"/>
</dbReference>